<evidence type="ECO:0000313" key="20">
    <source>
        <dbReference type="EMBL" id="MBB6119370.1"/>
    </source>
</evidence>
<dbReference type="CDD" id="cd00769">
    <property type="entry name" value="PheRS_beta_core"/>
    <property type="match status" value="1"/>
</dbReference>
<dbReference type="Pfam" id="PF03483">
    <property type="entry name" value="B3_4"/>
    <property type="match status" value="1"/>
</dbReference>
<dbReference type="EMBL" id="JACHJO010000003">
    <property type="protein sequence ID" value="MBB6119370.1"/>
    <property type="molecule type" value="Genomic_DNA"/>
</dbReference>
<reference evidence="20 21" key="1">
    <citation type="submission" date="2020-08" db="EMBL/GenBank/DDBJ databases">
        <title>Genomic Encyclopedia of Type Strains, Phase III (KMG-III): the genomes of soil and plant-associated and newly described type strains.</title>
        <authorList>
            <person name="Whitman W."/>
        </authorList>
    </citation>
    <scope>NUCLEOTIDE SEQUENCE [LARGE SCALE GENOMIC DNA]</scope>
    <source>
        <strain evidence="20 21">CECT 8712</strain>
    </source>
</reference>
<dbReference type="RefSeq" id="WP_184289058.1">
    <property type="nucleotide sequence ID" value="NZ_JACHJO010000003.1"/>
</dbReference>
<keyword evidence="5 16" id="KW-0820">tRNA-binding</keyword>
<dbReference type="Pfam" id="PF03147">
    <property type="entry name" value="FDX-ACB"/>
    <property type="match status" value="1"/>
</dbReference>
<keyword evidence="11 16" id="KW-0694">RNA-binding</keyword>
<feature type="domain" description="FDX-ACB" evidence="18">
    <location>
        <begin position="734"/>
        <end position="827"/>
    </location>
</feature>
<feature type="binding site" evidence="15">
    <location>
        <position position="466"/>
    </location>
    <ligand>
        <name>Mg(2+)</name>
        <dbReference type="ChEBI" id="CHEBI:18420"/>
        <note>shared with alpha subunit</note>
    </ligand>
</feature>
<dbReference type="InterPro" id="IPR005121">
    <property type="entry name" value="Fdx_antiC-bd"/>
</dbReference>
<evidence type="ECO:0000256" key="8">
    <source>
        <dbReference type="ARBA" id="ARBA00022741"/>
    </source>
</evidence>
<dbReference type="SUPFAM" id="SSF50249">
    <property type="entry name" value="Nucleic acid-binding proteins"/>
    <property type="match status" value="1"/>
</dbReference>
<comment type="subcellular location">
    <subcellularLocation>
        <location evidence="1 15">Cytoplasm</location>
    </subcellularLocation>
</comment>
<dbReference type="InterPro" id="IPR045864">
    <property type="entry name" value="aa-tRNA-synth_II/BPL/LPL"/>
</dbReference>
<dbReference type="PROSITE" id="PS50886">
    <property type="entry name" value="TRBD"/>
    <property type="match status" value="1"/>
</dbReference>
<dbReference type="SMART" id="SM00873">
    <property type="entry name" value="B3_4"/>
    <property type="match status" value="1"/>
</dbReference>
<keyword evidence="21" id="KW-1185">Reference proteome</keyword>
<evidence type="ECO:0000256" key="6">
    <source>
        <dbReference type="ARBA" id="ARBA00022598"/>
    </source>
</evidence>
<feature type="binding site" evidence="15">
    <location>
        <position position="460"/>
    </location>
    <ligand>
        <name>Mg(2+)</name>
        <dbReference type="ChEBI" id="CHEBI:18420"/>
        <note>shared with alpha subunit</note>
    </ligand>
</feature>
<dbReference type="PROSITE" id="PS51447">
    <property type="entry name" value="FDX_ACB"/>
    <property type="match status" value="1"/>
</dbReference>
<dbReference type="SUPFAM" id="SSF46955">
    <property type="entry name" value="Putative DNA-binding domain"/>
    <property type="match status" value="1"/>
</dbReference>
<dbReference type="Pfam" id="PF03484">
    <property type="entry name" value="B5"/>
    <property type="match status" value="1"/>
</dbReference>
<keyword evidence="12 15" id="KW-0648">Protein biosynthesis</keyword>
<dbReference type="FunFam" id="3.30.70.380:FF:000001">
    <property type="entry name" value="Phenylalanine--tRNA ligase beta subunit"/>
    <property type="match status" value="1"/>
</dbReference>
<evidence type="ECO:0000256" key="4">
    <source>
        <dbReference type="ARBA" id="ARBA00022490"/>
    </source>
</evidence>
<dbReference type="GO" id="GO:0004826">
    <property type="term" value="F:phenylalanine-tRNA ligase activity"/>
    <property type="evidence" value="ECO:0007669"/>
    <property type="project" value="UniProtKB-UniRule"/>
</dbReference>
<evidence type="ECO:0000256" key="11">
    <source>
        <dbReference type="ARBA" id="ARBA00022884"/>
    </source>
</evidence>
<keyword evidence="9 15" id="KW-0067">ATP-binding</keyword>
<accession>A0A841IMH0</accession>
<dbReference type="SMART" id="SM00874">
    <property type="entry name" value="B5"/>
    <property type="match status" value="1"/>
</dbReference>
<dbReference type="Gene3D" id="3.50.40.10">
    <property type="entry name" value="Phenylalanyl-trna Synthetase, Chain B, domain 3"/>
    <property type="match status" value="1"/>
</dbReference>
<evidence type="ECO:0000256" key="14">
    <source>
        <dbReference type="ARBA" id="ARBA00049255"/>
    </source>
</evidence>
<dbReference type="InterPro" id="IPR045060">
    <property type="entry name" value="Phe-tRNA-ligase_IIc_bsu"/>
</dbReference>
<dbReference type="InterPro" id="IPR020825">
    <property type="entry name" value="Phe-tRNA_synthase-like_B3/B4"/>
</dbReference>
<evidence type="ECO:0000256" key="13">
    <source>
        <dbReference type="ARBA" id="ARBA00023146"/>
    </source>
</evidence>
<keyword evidence="8 15" id="KW-0547">Nucleotide-binding</keyword>
<dbReference type="SUPFAM" id="SSF55681">
    <property type="entry name" value="Class II aaRS and biotin synthetases"/>
    <property type="match status" value="1"/>
</dbReference>
<organism evidence="20 21">
    <name type="scientific">Nocardiopsis algeriensis</name>
    <dbReference type="NCBI Taxonomy" id="1478215"/>
    <lineage>
        <taxon>Bacteria</taxon>
        <taxon>Bacillati</taxon>
        <taxon>Actinomycetota</taxon>
        <taxon>Actinomycetes</taxon>
        <taxon>Streptosporangiales</taxon>
        <taxon>Nocardiopsidaceae</taxon>
        <taxon>Nocardiopsis</taxon>
    </lineage>
</organism>
<dbReference type="Gene3D" id="3.30.56.10">
    <property type="match status" value="2"/>
</dbReference>
<sequence>MRVPLSWLREYVDLPAGTTARDLASRLTLAGLEVETVDELGADLTGPIVYGRVLEIEELTGFKKPIRYCKVDVGQANGTGEPQNIVCGARNFSEGDLVVVSLPGAELPGGFRIGSRKTYGKMSEGMICSASELGLWDDHSGIIVLPEGFGEVGEDAIGPLGLREDVLDIAVTPDRGYALSIRGVARDTAALYGTAFRDPADVEVAAPAGEGHPAETDPELCGRYVLRGATGFDPDAPSPLWMKRRLHQCGVRSVSLAVDVTNYVMLELGQPLHAWDRTALQGALSVRAAAPGEKLETLDHVQRSLDPDDIVIADDSGPVNIAGVMGGATTEISLTTTEVLVEAAHFDAMHIARASRRHQLSSESSRRFERGVDSAVQLAAATRAVELLAELGGASVEPGYTHVVHPAERTEIVVEESHAGSVAGVDYPEGTARTWLEAIGCEVEAEGTALRVTPPTWRPDLTDPNDLAEEVIRFEGYENIPSIRPRASGRGLTAGQRLRRAVGRALAAAGHNEVLSYPFVGERDLDGLQLAAGDARRNSLRLANPLRDEEPLLRTTLLPGLFKALARNVGRGFSDVSLFETGLVYRPRPGGGRAPLLPVDRGPSAEELARIDAALPEQPRHVAAVLAGGFERAGWWGPGREATWADAVQAAREVALTAGVELEVEADAHAPWHPGRCAALYARVDGERVLVGHAGELHPRTVKAFGLPERSAAMEVDLDRIERARTPATAPEVSTYPVATQDVALVVDASVPVGEISAALAEGAGELLESVRLFDVYTGDQVGEGRKSVAFTLRFRAGDRTLTAEEAGAARDAAVAAAAERTGASMRA</sequence>
<comment type="cofactor">
    <cofactor evidence="15">
        <name>Mg(2+)</name>
        <dbReference type="ChEBI" id="CHEBI:18420"/>
    </cofactor>
    <text evidence="15">Binds 2 magnesium ions per tetramer.</text>
</comment>
<evidence type="ECO:0000313" key="21">
    <source>
        <dbReference type="Proteomes" id="UP000536604"/>
    </source>
</evidence>
<evidence type="ECO:0000256" key="1">
    <source>
        <dbReference type="ARBA" id="ARBA00004496"/>
    </source>
</evidence>
<dbReference type="GO" id="GO:0006432">
    <property type="term" value="P:phenylalanyl-tRNA aminoacylation"/>
    <property type="evidence" value="ECO:0007669"/>
    <property type="project" value="UniProtKB-UniRule"/>
</dbReference>
<dbReference type="Gene3D" id="3.30.930.10">
    <property type="entry name" value="Bira Bifunctional Protein, Domain 2"/>
    <property type="match status" value="1"/>
</dbReference>
<evidence type="ECO:0000256" key="10">
    <source>
        <dbReference type="ARBA" id="ARBA00022842"/>
    </source>
</evidence>
<dbReference type="SUPFAM" id="SSF54991">
    <property type="entry name" value="Anticodon-binding domain of PheRS"/>
    <property type="match status" value="1"/>
</dbReference>
<dbReference type="PANTHER" id="PTHR10947:SF0">
    <property type="entry name" value="PHENYLALANINE--TRNA LIGASE BETA SUBUNIT"/>
    <property type="match status" value="1"/>
</dbReference>
<dbReference type="FunFam" id="3.30.930.10:FF:000130">
    <property type="entry name" value="Phenylalanine--tRNA ligase beta subunit"/>
    <property type="match status" value="1"/>
</dbReference>
<evidence type="ECO:0000259" key="18">
    <source>
        <dbReference type="PROSITE" id="PS51447"/>
    </source>
</evidence>
<dbReference type="GO" id="GO:0000049">
    <property type="term" value="F:tRNA binding"/>
    <property type="evidence" value="ECO:0007669"/>
    <property type="project" value="UniProtKB-UniRule"/>
</dbReference>
<dbReference type="InterPro" id="IPR041616">
    <property type="entry name" value="PheRS_beta_core"/>
</dbReference>
<evidence type="ECO:0000259" key="19">
    <source>
        <dbReference type="PROSITE" id="PS51483"/>
    </source>
</evidence>
<dbReference type="EC" id="6.1.1.20" evidence="15"/>
<dbReference type="HAMAP" id="MF_00283">
    <property type="entry name" value="Phe_tRNA_synth_beta1"/>
    <property type="match status" value="1"/>
</dbReference>
<dbReference type="FunFam" id="2.40.50.140:FF:000045">
    <property type="entry name" value="Phenylalanine--tRNA ligase beta subunit"/>
    <property type="match status" value="1"/>
</dbReference>
<dbReference type="GO" id="GO:0000287">
    <property type="term" value="F:magnesium ion binding"/>
    <property type="evidence" value="ECO:0007669"/>
    <property type="project" value="UniProtKB-UniRule"/>
</dbReference>
<dbReference type="InterPro" id="IPR005146">
    <property type="entry name" value="B3/B4_tRNA-bd"/>
</dbReference>
<comment type="catalytic activity">
    <reaction evidence="14 15">
        <text>tRNA(Phe) + L-phenylalanine + ATP = L-phenylalanyl-tRNA(Phe) + AMP + diphosphate + H(+)</text>
        <dbReference type="Rhea" id="RHEA:19413"/>
        <dbReference type="Rhea" id="RHEA-COMP:9668"/>
        <dbReference type="Rhea" id="RHEA-COMP:9699"/>
        <dbReference type="ChEBI" id="CHEBI:15378"/>
        <dbReference type="ChEBI" id="CHEBI:30616"/>
        <dbReference type="ChEBI" id="CHEBI:33019"/>
        <dbReference type="ChEBI" id="CHEBI:58095"/>
        <dbReference type="ChEBI" id="CHEBI:78442"/>
        <dbReference type="ChEBI" id="CHEBI:78531"/>
        <dbReference type="ChEBI" id="CHEBI:456215"/>
        <dbReference type="EC" id="6.1.1.20"/>
    </reaction>
</comment>
<protein>
    <recommendedName>
        <fullName evidence="15">Phenylalanine--tRNA ligase beta subunit</fullName>
        <ecNumber evidence="15">6.1.1.20</ecNumber>
    </recommendedName>
    <alternativeName>
        <fullName evidence="15">Phenylalanyl-tRNA synthetase beta subunit</fullName>
        <shortName evidence="15">PheRS</shortName>
    </alternativeName>
</protein>
<dbReference type="InterPro" id="IPR004532">
    <property type="entry name" value="Phe-tRNA-ligase_IIc_bsu_bact"/>
</dbReference>
<evidence type="ECO:0000256" key="7">
    <source>
        <dbReference type="ARBA" id="ARBA00022723"/>
    </source>
</evidence>
<name>A0A841IMH0_9ACTN</name>
<dbReference type="PROSITE" id="PS51483">
    <property type="entry name" value="B5"/>
    <property type="match status" value="1"/>
</dbReference>
<dbReference type="Gene3D" id="3.30.70.380">
    <property type="entry name" value="Ferrodoxin-fold anticodon-binding domain"/>
    <property type="match status" value="1"/>
</dbReference>
<evidence type="ECO:0000256" key="16">
    <source>
        <dbReference type="PROSITE-ProRule" id="PRU00209"/>
    </source>
</evidence>
<dbReference type="GO" id="GO:0005524">
    <property type="term" value="F:ATP binding"/>
    <property type="evidence" value="ECO:0007669"/>
    <property type="project" value="UniProtKB-UniRule"/>
</dbReference>
<evidence type="ECO:0000256" key="9">
    <source>
        <dbReference type="ARBA" id="ARBA00022840"/>
    </source>
</evidence>
<dbReference type="Proteomes" id="UP000536604">
    <property type="component" value="Unassembled WGS sequence"/>
</dbReference>
<evidence type="ECO:0000259" key="17">
    <source>
        <dbReference type="PROSITE" id="PS50886"/>
    </source>
</evidence>
<evidence type="ECO:0000256" key="3">
    <source>
        <dbReference type="ARBA" id="ARBA00011209"/>
    </source>
</evidence>
<dbReference type="Pfam" id="PF17759">
    <property type="entry name" value="tRNA_synthFbeta"/>
    <property type="match status" value="1"/>
</dbReference>
<comment type="caution">
    <text evidence="20">The sequence shown here is derived from an EMBL/GenBank/DDBJ whole genome shotgun (WGS) entry which is preliminary data.</text>
</comment>
<proteinExistence type="inferred from homology"/>
<dbReference type="PANTHER" id="PTHR10947">
    <property type="entry name" value="PHENYLALANYL-TRNA SYNTHETASE BETA CHAIN AND LEUCINE-RICH REPEAT-CONTAINING PROTEIN 47"/>
    <property type="match status" value="1"/>
</dbReference>
<comment type="similarity">
    <text evidence="2 15">Belongs to the phenylalanyl-tRNA synthetase beta subunit family. Type 1 subfamily.</text>
</comment>
<dbReference type="InterPro" id="IPR033714">
    <property type="entry name" value="tRNA_bind_bactPheRS"/>
</dbReference>
<dbReference type="SUPFAM" id="SSF56037">
    <property type="entry name" value="PheT/TilS domain"/>
    <property type="match status" value="1"/>
</dbReference>
<dbReference type="CDD" id="cd02796">
    <property type="entry name" value="tRNA_bind_bactPheRS"/>
    <property type="match status" value="1"/>
</dbReference>
<keyword evidence="6 15" id="KW-0436">Ligase</keyword>
<evidence type="ECO:0000256" key="12">
    <source>
        <dbReference type="ARBA" id="ARBA00022917"/>
    </source>
</evidence>
<dbReference type="Pfam" id="PF01588">
    <property type="entry name" value="tRNA_bind"/>
    <property type="match status" value="1"/>
</dbReference>
<evidence type="ECO:0000256" key="15">
    <source>
        <dbReference type="HAMAP-Rule" id="MF_00283"/>
    </source>
</evidence>
<dbReference type="GO" id="GO:0009328">
    <property type="term" value="C:phenylalanine-tRNA ligase complex"/>
    <property type="evidence" value="ECO:0007669"/>
    <property type="project" value="TreeGrafter"/>
</dbReference>
<dbReference type="InterPro" id="IPR009061">
    <property type="entry name" value="DNA-bd_dom_put_sf"/>
</dbReference>
<dbReference type="NCBIfam" id="TIGR00472">
    <property type="entry name" value="pheT_bact"/>
    <property type="match status" value="1"/>
</dbReference>
<dbReference type="InterPro" id="IPR002547">
    <property type="entry name" value="tRNA-bd_dom"/>
</dbReference>
<keyword evidence="4 15" id="KW-0963">Cytoplasm</keyword>
<feature type="binding site" evidence="15">
    <location>
        <position position="469"/>
    </location>
    <ligand>
        <name>Mg(2+)</name>
        <dbReference type="ChEBI" id="CHEBI:18420"/>
        <note>shared with alpha subunit</note>
    </ligand>
</feature>
<keyword evidence="13 15" id="KW-0030">Aminoacyl-tRNA synthetase</keyword>
<dbReference type="InterPro" id="IPR005147">
    <property type="entry name" value="tRNA_synthase_B5-dom"/>
</dbReference>
<keyword evidence="10 15" id="KW-0460">Magnesium</keyword>
<dbReference type="AlphaFoldDB" id="A0A841IMH0"/>
<dbReference type="Gene3D" id="2.40.50.140">
    <property type="entry name" value="Nucleic acid-binding proteins"/>
    <property type="match status" value="1"/>
</dbReference>
<evidence type="ECO:0000256" key="5">
    <source>
        <dbReference type="ARBA" id="ARBA00022555"/>
    </source>
</evidence>
<evidence type="ECO:0000256" key="2">
    <source>
        <dbReference type="ARBA" id="ARBA00008653"/>
    </source>
</evidence>
<dbReference type="InterPro" id="IPR012340">
    <property type="entry name" value="NA-bd_OB-fold"/>
</dbReference>
<dbReference type="SMART" id="SM00896">
    <property type="entry name" value="FDX-ACB"/>
    <property type="match status" value="1"/>
</dbReference>
<feature type="domain" description="TRNA-binding" evidence="17">
    <location>
        <begin position="42"/>
        <end position="157"/>
    </location>
</feature>
<comment type="subunit">
    <text evidence="3 15">Tetramer of two alpha and two beta subunits.</text>
</comment>
<keyword evidence="7 15" id="KW-0479">Metal-binding</keyword>
<feature type="domain" description="B5" evidence="19">
    <location>
        <begin position="407"/>
        <end position="482"/>
    </location>
</feature>
<feature type="binding site" evidence="15">
    <location>
        <position position="470"/>
    </location>
    <ligand>
        <name>Mg(2+)</name>
        <dbReference type="ChEBI" id="CHEBI:18420"/>
        <note>shared with alpha subunit</note>
    </ligand>
</feature>
<dbReference type="InterPro" id="IPR036690">
    <property type="entry name" value="Fdx_antiC-bd_sf"/>
</dbReference>
<gene>
    <name evidence="15" type="primary">pheT</name>
    <name evidence="20" type="ORF">FHS13_001305</name>
</gene>